<name>A0A1R2D3P9_9CILI</name>
<evidence type="ECO:0000313" key="14">
    <source>
        <dbReference type="Proteomes" id="UP000187209"/>
    </source>
</evidence>
<dbReference type="Proteomes" id="UP000187209">
    <property type="component" value="Unassembled WGS sequence"/>
</dbReference>
<evidence type="ECO:0000259" key="12">
    <source>
        <dbReference type="PROSITE" id="PS51999"/>
    </source>
</evidence>
<dbReference type="GO" id="GO:0008270">
    <property type="term" value="F:zinc ion binding"/>
    <property type="evidence" value="ECO:0007669"/>
    <property type="project" value="UniProtKB-KW"/>
</dbReference>
<keyword evidence="11" id="KW-0234">DNA repair</keyword>
<dbReference type="PANTHER" id="PTHR22748:SF4">
    <property type="entry name" value="DNA-(APURINIC OR APYRIMIDINIC SITE) ENDONUCLEASE 2"/>
    <property type="match status" value="1"/>
</dbReference>
<dbReference type="Pfam" id="PF06839">
    <property type="entry name" value="Zn_ribbon_GRF"/>
    <property type="match status" value="2"/>
</dbReference>
<organism evidence="13 14">
    <name type="scientific">Stentor coeruleus</name>
    <dbReference type="NCBI Taxonomy" id="5963"/>
    <lineage>
        <taxon>Eukaryota</taxon>
        <taxon>Sar</taxon>
        <taxon>Alveolata</taxon>
        <taxon>Ciliophora</taxon>
        <taxon>Postciliodesmatophora</taxon>
        <taxon>Heterotrichea</taxon>
        <taxon>Heterotrichida</taxon>
        <taxon>Stentoridae</taxon>
        <taxon>Stentor</taxon>
    </lineage>
</organism>
<dbReference type="GO" id="GO:0008311">
    <property type="term" value="F:double-stranded DNA 3'-5' DNA exonuclease activity"/>
    <property type="evidence" value="ECO:0007669"/>
    <property type="project" value="TreeGrafter"/>
</dbReference>
<proteinExistence type="inferred from homology"/>
<evidence type="ECO:0000256" key="7">
    <source>
        <dbReference type="PIRSR" id="PIRSR604808-1"/>
    </source>
</evidence>
<keyword evidence="11" id="KW-0227">DNA damage</keyword>
<dbReference type="GO" id="GO:0005634">
    <property type="term" value="C:nucleus"/>
    <property type="evidence" value="ECO:0007669"/>
    <property type="project" value="TreeGrafter"/>
</dbReference>
<protein>
    <recommendedName>
        <fullName evidence="11">DNA-(apurinic or apyrimidinic site) endonuclease</fullName>
        <ecNumber evidence="11">3.1.-.-</ecNumber>
    </recommendedName>
</protein>
<feature type="active site" description="Proton acceptor" evidence="7">
    <location>
        <position position="234"/>
    </location>
</feature>
<feature type="domain" description="GRF-type" evidence="12">
    <location>
        <begin position="353"/>
        <end position="395"/>
    </location>
</feature>
<dbReference type="SUPFAM" id="SSF56219">
    <property type="entry name" value="DNase I-like"/>
    <property type="match status" value="1"/>
</dbReference>
<evidence type="ECO:0000256" key="3">
    <source>
        <dbReference type="ARBA" id="ARBA00022801"/>
    </source>
</evidence>
<dbReference type="EC" id="3.1.-.-" evidence="11"/>
<keyword evidence="1 8" id="KW-0479">Metal-binding</keyword>
<evidence type="ECO:0000256" key="11">
    <source>
        <dbReference type="RuleBase" id="RU362131"/>
    </source>
</evidence>
<dbReference type="NCBIfam" id="TIGR00633">
    <property type="entry name" value="xth"/>
    <property type="match status" value="1"/>
</dbReference>
<dbReference type="GO" id="GO:0003906">
    <property type="term" value="F:DNA-(apurinic or apyrimidinic site) endonuclease activity"/>
    <property type="evidence" value="ECO:0007669"/>
    <property type="project" value="TreeGrafter"/>
</dbReference>
<dbReference type="InterPro" id="IPR004808">
    <property type="entry name" value="AP_endonuc_1"/>
</dbReference>
<dbReference type="PANTHER" id="PTHR22748">
    <property type="entry name" value="AP ENDONUCLEASE"/>
    <property type="match status" value="1"/>
</dbReference>
<feature type="active site" description="Proton donor/acceptor" evidence="7">
    <location>
        <position position="133"/>
    </location>
</feature>
<dbReference type="AlphaFoldDB" id="A0A1R2D3P9"/>
<keyword evidence="4" id="KW-0862">Zinc</keyword>
<dbReference type="InterPro" id="IPR010666">
    <property type="entry name" value="Znf_GRF"/>
</dbReference>
<feature type="binding site" evidence="8">
    <location>
        <position position="234"/>
    </location>
    <ligand>
        <name>Mg(2+)</name>
        <dbReference type="ChEBI" id="CHEBI:18420"/>
        <label>1</label>
    </ligand>
</feature>
<comment type="similarity">
    <text evidence="11">Belongs to the DNA repair enzymes AP/ExoA family.</text>
</comment>
<dbReference type="EMBL" id="MPUH01000007">
    <property type="protein sequence ID" value="OMJ95840.1"/>
    <property type="molecule type" value="Genomic_DNA"/>
</dbReference>
<dbReference type="Gene3D" id="3.60.10.10">
    <property type="entry name" value="Endonuclease/exonuclease/phosphatase"/>
    <property type="match status" value="1"/>
</dbReference>
<keyword evidence="3" id="KW-0378">Hydrolase</keyword>
<dbReference type="GO" id="GO:0008081">
    <property type="term" value="F:phosphoric diester hydrolase activity"/>
    <property type="evidence" value="ECO:0007669"/>
    <property type="project" value="TreeGrafter"/>
</dbReference>
<accession>A0A1R2D3P9</accession>
<evidence type="ECO:0000313" key="13">
    <source>
        <dbReference type="EMBL" id="OMJ95840.1"/>
    </source>
</evidence>
<evidence type="ECO:0000256" key="5">
    <source>
        <dbReference type="ARBA" id="ARBA00022842"/>
    </source>
</evidence>
<evidence type="ECO:0000256" key="6">
    <source>
        <dbReference type="ARBA" id="ARBA00023242"/>
    </source>
</evidence>
<keyword evidence="14" id="KW-1185">Reference proteome</keyword>
<feature type="active site" evidence="7">
    <location>
        <position position="94"/>
    </location>
</feature>
<sequence length="413" mass="47760">MLDSFKADIVCFQKTKLTREKLQLKMTSLANYHAFYNFAESKITNGGVATFCKKTTATPISASIGFYGTDYSGLDLEGRCIVTDHSDFILFNVYFPTNGTKDRIVFKMWFCYVIQEQLEKCLASGRNVIMAADLSFAHKEIDHYAPDGFLKQMGLKFFEEHRGRQWLSNFLETERFVDAFRYLNPDEKCYTYWKNQMLKDSDCGLRLDYFFINKKFAQLSVENCKAMTISAFGHAPVKLMLNTIQSYVPENPPEETASTSLQETKPSLHQYFPDVPAPTALKKEKMIKDEVMNNPDAVLCTHREPALVREVKKPGKNLGRPFWSCRRPPGHFKDPQARCQFFKWADEDIKQKCYHDKLAQLRKVRGKGKNFGKWYYCCRKITDDKCEFFKWADEINKALSEPAAAPATEEQPQ</sequence>
<comment type="cofactor">
    <cofactor evidence="8 11">
        <name>Mg(2+)</name>
        <dbReference type="ChEBI" id="CHEBI:18420"/>
    </cofactor>
    <cofactor evidence="8 11">
        <name>Mn(2+)</name>
        <dbReference type="ChEBI" id="CHEBI:29035"/>
    </cofactor>
    <text evidence="8 11">Probably binds two magnesium or manganese ions per subunit.</text>
</comment>
<dbReference type="PROSITE" id="PS51435">
    <property type="entry name" value="AP_NUCLEASE_F1_4"/>
    <property type="match status" value="1"/>
</dbReference>
<evidence type="ECO:0000256" key="4">
    <source>
        <dbReference type="ARBA" id="ARBA00022833"/>
    </source>
</evidence>
<gene>
    <name evidence="13" type="ORF">SteCoe_743</name>
</gene>
<keyword evidence="5 8" id="KW-0460">Magnesium</keyword>
<feature type="domain" description="GRF-type" evidence="12">
    <location>
        <begin position="300"/>
        <end position="348"/>
    </location>
</feature>
<keyword evidence="6" id="KW-0539">Nucleus</keyword>
<evidence type="ECO:0000256" key="2">
    <source>
        <dbReference type="ARBA" id="ARBA00022771"/>
    </source>
</evidence>
<dbReference type="GO" id="GO:0006284">
    <property type="term" value="P:base-excision repair"/>
    <property type="evidence" value="ECO:0007669"/>
    <property type="project" value="TreeGrafter"/>
</dbReference>
<keyword evidence="8" id="KW-0464">Manganese</keyword>
<reference evidence="13 14" key="1">
    <citation type="submission" date="2016-11" db="EMBL/GenBank/DDBJ databases">
        <title>The macronuclear genome of Stentor coeruleus: a giant cell with tiny introns.</title>
        <authorList>
            <person name="Slabodnick M."/>
            <person name="Ruby J.G."/>
            <person name="Reiff S.B."/>
            <person name="Swart E.C."/>
            <person name="Gosai S."/>
            <person name="Prabakaran S."/>
            <person name="Witkowska E."/>
            <person name="Larue G.E."/>
            <person name="Fisher S."/>
            <person name="Freeman R.M."/>
            <person name="Gunawardena J."/>
            <person name="Chu W."/>
            <person name="Stover N.A."/>
            <person name="Gregory B.D."/>
            <person name="Nowacki M."/>
            <person name="Derisi J."/>
            <person name="Roy S.W."/>
            <person name="Marshall W.F."/>
            <person name="Sood P."/>
        </authorList>
    </citation>
    <scope>NUCLEOTIDE SEQUENCE [LARGE SCALE GENOMIC DNA]</scope>
    <source>
        <strain evidence="13">WM001</strain>
    </source>
</reference>
<evidence type="ECO:0000256" key="10">
    <source>
        <dbReference type="PROSITE-ProRule" id="PRU01343"/>
    </source>
</evidence>
<evidence type="ECO:0000256" key="9">
    <source>
        <dbReference type="PIRSR" id="PIRSR604808-3"/>
    </source>
</evidence>
<comment type="caution">
    <text evidence="13">The sequence shown here is derived from an EMBL/GenBank/DDBJ whole genome shotgun (WGS) entry which is preliminary data.</text>
</comment>
<feature type="site" description="Important for catalytic activity" evidence="9">
    <location>
        <position position="208"/>
    </location>
</feature>
<dbReference type="OrthoDB" id="498125at2759"/>
<feature type="site" description="Interaction with DNA substrate" evidence="9">
    <location>
        <position position="234"/>
    </location>
</feature>
<evidence type="ECO:0000256" key="8">
    <source>
        <dbReference type="PIRSR" id="PIRSR604808-2"/>
    </source>
</evidence>
<feature type="binding site" evidence="8">
    <location>
        <position position="133"/>
    </location>
    <ligand>
        <name>Mg(2+)</name>
        <dbReference type="ChEBI" id="CHEBI:18420"/>
        <label>1</label>
    </ligand>
</feature>
<dbReference type="InterPro" id="IPR036691">
    <property type="entry name" value="Endo/exonu/phosph_ase_sf"/>
</dbReference>
<evidence type="ECO:0000256" key="1">
    <source>
        <dbReference type="ARBA" id="ARBA00022723"/>
    </source>
</evidence>
<keyword evidence="2 10" id="KW-0863">Zinc-finger</keyword>
<dbReference type="PROSITE" id="PS51999">
    <property type="entry name" value="ZF_GRF"/>
    <property type="match status" value="2"/>
</dbReference>